<comment type="subcellular location">
    <subcellularLocation>
        <location evidence="1 15">Cytoplasm</location>
    </subcellularLocation>
</comment>
<gene>
    <name evidence="15" type="primary">fur</name>
    <name evidence="16" type="ORF">ACG33_04195</name>
</gene>
<dbReference type="Proteomes" id="UP000070250">
    <property type="component" value="Chromosome"/>
</dbReference>
<keyword evidence="8 13" id="KW-0862">Zinc</keyword>
<evidence type="ECO:0000256" key="7">
    <source>
        <dbReference type="ARBA" id="ARBA00022723"/>
    </source>
</evidence>
<dbReference type="PANTHER" id="PTHR33202:SF2">
    <property type="entry name" value="FERRIC UPTAKE REGULATION PROTEIN"/>
    <property type="match status" value="1"/>
</dbReference>
<dbReference type="NCBIfam" id="NF006999">
    <property type="entry name" value="PRK09462.1"/>
    <property type="match status" value="1"/>
</dbReference>
<dbReference type="GO" id="GO:0000976">
    <property type="term" value="F:transcription cis-regulatory region binding"/>
    <property type="evidence" value="ECO:0007669"/>
    <property type="project" value="TreeGrafter"/>
</dbReference>
<protein>
    <recommendedName>
        <fullName evidence="4 15">Ferric uptake regulation protein</fullName>
    </recommendedName>
</protein>
<evidence type="ECO:0000256" key="4">
    <source>
        <dbReference type="ARBA" id="ARBA00020910"/>
    </source>
</evidence>
<keyword evidence="12 15" id="KW-0804">Transcription</keyword>
<comment type="cofactor">
    <cofactor evidence="13">
        <name>Zn(2+)</name>
        <dbReference type="ChEBI" id="CHEBI:29105"/>
    </cofactor>
    <text evidence="13">Binds 1 zinc ion per subunit.</text>
</comment>
<dbReference type="FunFam" id="3.30.1490.190:FF:000001">
    <property type="entry name" value="Ferric uptake regulation protein"/>
    <property type="match status" value="1"/>
</dbReference>
<dbReference type="EMBL" id="CP011971">
    <property type="protein sequence ID" value="AMN46320.1"/>
    <property type="molecule type" value="Genomic_DNA"/>
</dbReference>
<evidence type="ECO:0000256" key="10">
    <source>
        <dbReference type="ARBA" id="ARBA00023015"/>
    </source>
</evidence>
<dbReference type="PATRIC" id="fig|465721.4.peg.898"/>
<dbReference type="STRING" id="465721.ACG33_04195"/>
<proteinExistence type="inferred from homology"/>
<dbReference type="GO" id="GO:1900705">
    <property type="term" value="P:negative regulation of siderophore biosynthetic process"/>
    <property type="evidence" value="ECO:0007669"/>
    <property type="project" value="TreeGrafter"/>
</dbReference>
<comment type="cofactor">
    <cofactor evidence="14">
        <name>Mn(2+)</name>
        <dbReference type="ChEBI" id="CHEBI:29035"/>
    </cofactor>
    <cofactor evidence="14">
        <name>Fe(2+)</name>
        <dbReference type="ChEBI" id="CHEBI:29033"/>
    </cofactor>
    <text evidence="14">Binds 1 Mn(2+) or Fe(2+) ion per subunit.</text>
</comment>
<keyword evidence="7 13" id="KW-0479">Metal-binding</keyword>
<evidence type="ECO:0000256" key="3">
    <source>
        <dbReference type="ARBA" id="ARBA00011738"/>
    </source>
</evidence>
<dbReference type="Gene3D" id="3.30.1490.190">
    <property type="match status" value="1"/>
</dbReference>
<dbReference type="OrthoDB" id="8659436at2"/>
<evidence type="ECO:0000256" key="6">
    <source>
        <dbReference type="ARBA" id="ARBA00022491"/>
    </source>
</evidence>
<feature type="binding site" evidence="14">
    <location>
        <position position="123"/>
    </location>
    <ligand>
        <name>Fe cation</name>
        <dbReference type="ChEBI" id="CHEBI:24875"/>
    </ligand>
</feature>
<name>A0A127F9Q6_STEDE</name>
<comment type="subunit">
    <text evidence="3 15">Homodimer.</text>
</comment>
<feature type="binding site" evidence="13">
    <location>
        <position position="131"/>
    </location>
    <ligand>
        <name>Zn(2+)</name>
        <dbReference type="ChEBI" id="CHEBI:29105"/>
    </ligand>
</feature>
<dbReference type="GO" id="GO:0045892">
    <property type="term" value="P:negative regulation of DNA-templated transcription"/>
    <property type="evidence" value="ECO:0007669"/>
    <property type="project" value="TreeGrafter"/>
</dbReference>
<dbReference type="Gene3D" id="1.10.10.10">
    <property type="entry name" value="Winged helix-like DNA-binding domain superfamily/Winged helix DNA-binding domain"/>
    <property type="match status" value="1"/>
</dbReference>
<evidence type="ECO:0000256" key="14">
    <source>
        <dbReference type="PIRSR" id="PIRSR602481-2"/>
    </source>
</evidence>
<evidence type="ECO:0000256" key="12">
    <source>
        <dbReference type="ARBA" id="ARBA00023163"/>
    </source>
</evidence>
<keyword evidence="10 15" id="KW-0805">Transcription regulation</keyword>
<organism evidence="16 17">
    <name type="scientific">Steroidobacter denitrificans</name>
    <dbReference type="NCBI Taxonomy" id="465721"/>
    <lineage>
        <taxon>Bacteria</taxon>
        <taxon>Pseudomonadati</taxon>
        <taxon>Pseudomonadota</taxon>
        <taxon>Gammaproteobacteria</taxon>
        <taxon>Steroidobacterales</taxon>
        <taxon>Steroidobacteraceae</taxon>
        <taxon>Steroidobacter</taxon>
    </lineage>
</organism>
<evidence type="ECO:0000256" key="8">
    <source>
        <dbReference type="ARBA" id="ARBA00022833"/>
    </source>
</evidence>
<feature type="binding site" evidence="14">
    <location>
        <position position="106"/>
    </location>
    <ligand>
        <name>Fe cation</name>
        <dbReference type="ChEBI" id="CHEBI:24875"/>
    </ligand>
</feature>
<keyword evidence="6 15" id="KW-0678">Repressor</keyword>
<evidence type="ECO:0000256" key="9">
    <source>
        <dbReference type="ARBA" id="ARBA00023004"/>
    </source>
</evidence>
<keyword evidence="5 15" id="KW-0963">Cytoplasm</keyword>
<reference evidence="16 17" key="1">
    <citation type="submission" date="2015-06" db="EMBL/GenBank/DDBJ databases">
        <title>A Comprehensive Approach to Explore the Metabolic and Phylogenetic Diversity of Bacterial Steroid Degradation in the Environment: Testosterone as an Example.</title>
        <authorList>
            <person name="Yang F.-C."/>
            <person name="Chen Y.-L."/>
            <person name="Yu C.-P."/>
            <person name="Tang S.-L."/>
            <person name="Wang P.-H."/>
            <person name="Ismail W."/>
            <person name="Wang C.-H."/>
            <person name="Yang C.-Y."/>
            <person name="Chiang Y.-R."/>
        </authorList>
    </citation>
    <scope>NUCLEOTIDE SEQUENCE [LARGE SCALE GENOMIC DNA]</scope>
    <source>
        <strain evidence="16 17">DSM 18526</strain>
    </source>
</reference>
<evidence type="ECO:0000256" key="5">
    <source>
        <dbReference type="ARBA" id="ARBA00022490"/>
    </source>
</evidence>
<dbReference type="Pfam" id="PF01475">
    <property type="entry name" value="FUR"/>
    <property type="match status" value="1"/>
</dbReference>
<feature type="binding site" evidence="14">
    <location>
        <position position="87"/>
    </location>
    <ligand>
        <name>Fe cation</name>
        <dbReference type="ChEBI" id="CHEBI:24875"/>
    </ligand>
</feature>
<evidence type="ECO:0000313" key="17">
    <source>
        <dbReference type="Proteomes" id="UP000070250"/>
    </source>
</evidence>
<keyword evidence="9 14" id="KW-0408">Iron</keyword>
<dbReference type="KEGG" id="sdf:ACG33_04195"/>
<evidence type="ECO:0000256" key="11">
    <source>
        <dbReference type="ARBA" id="ARBA00023125"/>
    </source>
</evidence>
<evidence type="ECO:0000256" key="15">
    <source>
        <dbReference type="RuleBase" id="RU364037"/>
    </source>
</evidence>
<comment type="similarity">
    <text evidence="2 15">Belongs to the Fur family.</text>
</comment>
<dbReference type="SUPFAM" id="SSF46785">
    <property type="entry name" value="Winged helix' DNA-binding domain"/>
    <property type="match status" value="1"/>
</dbReference>
<dbReference type="InterPro" id="IPR043135">
    <property type="entry name" value="Fur_C"/>
</dbReference>
<dbReference type="GO" id="GO:0003700">
    <property type="term" value="F:DNA-binding transcription factor activity"/>
    <property type="evidence" value="ECO:0007669"/>
    <property type="project" value="UniProtKB-UniRule"/>
</dbReference>
<dbReference type="FunFam" id="1.10.10.10:FF:000007">
    <property type="entry name" value="Ferric uptake regulation protein"/>
    <property type="match status" value="1"/>
</dbReference>
<dbReference type="InterPro" id="IPR036388">
    <property type="entry name" value="WH-like_DNA-bd_sf"/>
</dbReference>
<feature type="binding site" evidence="13">
    <location>
        <position position="134"/>
    </location>
    <ligand>
        <name>Zn(2+)</name>
        <dbReference type="ChEBI" id="CHEBI:29105"/>
    </ligand>
</feature>
<dbReference type="RefSeq" id="WP_066918974.1">
    <property type="nucleotide sequence ID" value="NZ_CP011971.1"/>
</dbReference>
<dbReference type="InterPro" id="IPR036390">
    <property type="entry name" value="WH_DNA-bd_sf"/>
</dbReference>
<keyword evidence="17" id="KW-1185">Reference proteome</keyword>
<dbReference type="GO" id="GO:0005829">
    <property type="term" value="C:cytosol"/>
    <property type="evidence" value="ECO:0007669"/>
    <property type="project" value="TreeGrafter"/>
</dbReference>
<dbReference type="PANTHER" id="PTHR33202">
    <property type="entry name" value="ZINC UPTAKE REGULATION PROTEIN"/>
    <property type="match status" value="1"/>
</dbReference>
<evidence type="ECO:0000313" key="16">
    <source>
        <dbReference type="EMBL" id="AMN46320.1"/>
    </source>
</evidence>
<dbReference type="AlphaFoldDB" id="A0A127F9Q6"/>
<keyword evidence="11 15" id="KW-0238">DNA-binding</keyword>
<accession>A0A127F9Q6</accession>
<evidence type="ECO:0000256" key="13">
    <source>
        <dbReference type="PIRSR" id="PIRSR602481-1"/>
    </source>
</evidence>
<sequence>MEDNSLRSAGLKITLPRLKILEILERNSTRHLSAEDIYRILLESHEDIGLATIYRVLTQFEAAGLVTRHHFEGGTAVFELKSDEHHDHIVCLGCGRIEEFTDELIEDRQKAIARSLGFVLRDHSLILYGDCAQCASRKHSRKA</sequence>
<dbReference type="InterPro" id="IPR002481">
    <property type="entry name" value="FUR"/>
</dbReference>
<dbReference type="GO" id="GO:0008270">
    <property type="term" value="F:zinc ion binding"/>
    <property type="evidence" value="ECO:0007669"/>
    <property type="project" value="TreeGrafter"/>
</dbReference>
<evidence type="ECO:0000256" key="2">
    <source>
        <dbReference type="ARBA" id="ARBA00007957"/>
    </source>
</evidence>
<feature type="binding site" evidence="13">
    <location>
        <position position="94"/>
    </location>
    <ligand>
        <name>Zn(2+)</name>
        <dbReference type="ChEBI" id="CHEBI:29105"/>
    </ligand>
</feature>
<feature type="binding site" evidence="13">
    <location>
        <position position="91"/>
    </location>
    <ligand>
        <name>Zn(2+)</name>
        <dbReference type="ChEBI" id="CHEBI:29105"/>
    </ligand>
</feature>
<dbReference type="CDD" id="cd07153">
    <property type="entry name" value="Fur_like"/>
    <property type="match status" value="1"/>
</dbReference>
<feature type="binding site" evidence="14">
    <location>
        <position position="85"/>
    </location>
    <ligand>
        <name>Fe cation</name>
        <dbReference type="ChEBI" id="CHEBI:24875"/>
    </ligand>
</feature>
<evidence type="ECO:0000256" key="1">
    <source>
        <dbReference type="ARBA" id="ARBA00004496"/>
    </source>
</evidence>